<dbReference type="InterPro" id="IPR027417">
    <property type="entry name" value="P-loop_NTPase"/>
</dbReference>
<sequence>MKLTKLQLKNFRGYEELEVKFNKNLNVIIGRNDVGKSTILDALNIFFNDEKPEPNDCYKYAFEKVIEISAFFEVKEEDLVILDASNPTSLNDEYLLNEEGLLEIKKVIKASGNTISASNITVHLNTYHPILFENPLITYSLAELKSALEEYKDEIRDYNGINKTKKADIRKAIFNHLISEDTVLDVLPINVKDIQDESMKNWLKLKENLPLFNLFQSDRANTDSDKEVQDPMKAITKEVLSELQSDLDAIRDRVVKRVEEVGEKTIEKLKEFNGEIANQLKTLPDLKNWDTVFKFNLDTDNDIPLNKRGSGVRRLILLSYFRAQAEKSLMDRQHQNIIYAIEEPETSQHPDFQKMIIDSLSIIAEQENSQVFITTHTPEIAQMVDEESLILVSKDEEGCPEIVTDEKVKISEIVNTLGILPTIHSSMVICVEGPNDVNFIKNVNQCVPEFKEIIDIEQTDISIYNLGGSRLIDWINLNHFQHSNIKEFHLYDGDVEKYKELVDDMNAMNDGRRTGMITQLREMENYIPIALIEEEFNCNLSEHRSRWGNFDIPNHLKGIAMSQIRDDKKRDMAIKAKLNGQLTKKVTAEDLKENGVYSEMESWFNTIKDIYYSTAKVGNPRGVQIGKY</sequence>
<dbReference type="InterPro" id="IPR051396">
    <property type="entry name" value="Bact_Antivir_Def_Nuclease"/>
</dbReference>
<dbReference type="PANTHER" id="PTHR43581">
    <property type="entry name" value="ATP/GTP PHOSPHATASE"/>
    <property type="match status" value="1"/>
</dbReference>
<dbReference type="Pfam" id="PF13175">
    <property type="entry name" value="AAA_15"/>
    <property type="match status" value="1"/>
</dbReference>
<dbReference type="GO" id="GO:0004519">
    <property type="term" value="F:endonuclease activity"/>
    <property type="evidence" value="ECO:0007669"/>
    <property type="project" value="UniProtKB-KW"/>
</dbReference>
<keyword evidence="3" id="KW-0378">Hydrolase</keyword>
<reference evidence="3" key="1">
    <citation type="submission" date="2015-06" db="EMBL/GenBank/DDBJ databases">
        <authorList>
            <person name="Liu B."/>
            <person name="Wang J."/>
            <person name="Zhu Y."/>
            <person name="Liu G."/>
            <person name="Chen Q."/>
            <person name="Zheng C."/>
            <person name="Che J."/>
            <person name="Ge C."/>
            <person name="Shi H."/>
            <person name="Pan Z."/>
            <person name="Liu X."/>
        </authorList>
    </citation>
    <scope>NUCLEOTIDE SEQUENCE [LARGE SCALE GENOMIC DNA]</scope>
    <source>
        <strain evidence="3">DSM 16346</strain>
    </source>
</reference>
<evidence type="ECO:0000313" key="3">
    <source>
        <dbReference type="EMBL" id="KMM38607.1"/>
    </source>
</evidence>
<dbReference type="Gene3D" id="3.40.50.300">
    <property type="entry name" value="P-loop containing nucleotide triphosphate hydrolases"/>
    <property type="match status" value="1"/>
</dbReference>
<name>A0A0J6FW72_9BACL</name>
<keyword evidence="4" id="KW-1185">Reference proteome</keyword>
<evidence type="ECO:0000313" key="4">
    <source>
        <dbReference type="Proteomes" id="UP000035996"/>
    </source>
</evidence>
<proteinExistence type="predicted"/>
<dbReference type="RefSeq" id="WP_048309724.1">
    <property type="nucleotide sequence ID" value="NZ_CP119526.1"/>
</dbReference>
<organism evidence="3 4">
    <name type="scientific">Guptibacillus hwajinpoensis</name>
    <dbReference type="NCBI Taxonomy" id="208199"/>
    <lineage>
        <taxon>Bacteria</taxon>
        <taxon>Bacillati</taxon>
        <taxon>Bacillota</taxon>
        <taxon>Bacilli</taxon>
        <taxon>Bacillales</taxon>
        <taxon>Guptibacillaceae</taxon>
        <taxon>Guptibacillus</taxon>
    </lineage>
</organism>
<dbReference type="PANTHER" id="PTHR43581:SF4">
    <property type="entry name" value="ATP_GTP PHOSPHATASE"/>
    <property type="match status" value="1"/>
</dbReference>
<dbReference type="Proteomes" id="UP000035996">
    <property type="component" value="Unassembled WGS sequence"/>
</dbReference>
<dbReference type="STRING" id="157733.AB986_04845"/>
<evidence type="ECO:0000256" key="1">
    <source>
        <dbReference type="SAM" id="Coils"/>
    </source>
</evidence>
<dbReference type="SUPFAM" id="SSF52540">
    <property type="entry name" value="P-loop containing nucleoside triphosphate hydrolases"/>
    <property type="match status" value="1"/>
</dbReference>
<feature type="coiled-coil region" evidence="1">
    <location>
        <begin position="141"/>
        <end position="168"/>
    </location>
</feature>
<keyword evidence="3" id="KW-0255">Endonuclease</keyword>
<protein>
    <submittedName>
        <fullName evidence="3">ATP-dependent OLD family endonuclease</fullName>
    </submittedName>
</protein>
<gene>
    <name evidence="3" type="ORF">AB986_04845</name>
</gene>
<keyword evidence="3" id="KW-0540">Nuclease</keyword>
<feature type="domain" description="Endonuclease GajA/Old nuclease/RecF-like AAA" evidence="2">
    <location>
        <begin position="1"/>
        <end position="381"/>
    </location>
</feature>
<comment type="caution">
    <text evidence="3">The sequence shown here is derived from an EMBL/GenBank/DDBJ whole genome shotgun (WGS) entry which is preliminary data.</text>
</comment>
<dbReference type="EMBL" id="LELK01000001">
    <property type="protein sequence ID" value="KMM38607.1"/>
    <property type="molecule type" value="Genomic_DNA"/>
</dbReference>
<accession>A0A0J6FW72</accession>
<keyword evidence="1" id="KW-0175">Coiled coil</keyword>
<dbReference type="PATRIC" id="fig|157733.3.peg.3201"/>
<dbReference type="AlphaFoldDB" id="A0A0J6FW72"/>
<dbReference type="InterPro" id="IPR041685">
    <property type="entry name" value="AAA_GajA/Old/RecF-like"/>
</dbReference>
<dbReference type="OrthoDB" id="9801813at2"/>
<evidence type="ECO:0000259" key="2">
    <source>
        <dbReference type="Pfam" id="PF13175"/>
    </source>
</evidence>